<comment type="caution">
    <text evidence="1">The sequence shown here is derived from an EMBL/GenBank/DDBJ whole genome shotgun (WGS) entry which is preliminary data.</text>
</comment>
<evidence type="ECO:0000313" key="2">
    <source>
        <dbReference type="Proteomes" id="UP000012153"/>
    </source>
</evidence>
<name>M6U2Z3_9LEPT</name>
<dbReference type="Proteomes" id="UP000012153">
    <property type="component" value="Unassembled WGS sequence"/>
</dbReference>
<gene>
    <name evidence="1" type="ORF">LEP1GSC186_1164</name>
</gene>
<proteinExistence type="predicted"/>
<evidence type="ECO:0000313" key="1">
    <source>
        <dbReference type="EMBL" id="EMO39407.1"/>
    </source>
</evidence>
<dbReference type="AlphaFoldDB" id="M6U2Z3"/>
<reference evidence="1 2" key="1">
    <citation type="submission" date="2013-01" db="EMBL/GenBank/DDBJ databases">
        <authorList>
            <person name="Harkins D.M."/>
            <person name="Durkin A.S."/>
            <person name="Brinkac L.M."/>
            <person name="Haft D.H."/>
            <person name="Selengut J.D."/>
            <person name="Sanka R."/>
            <person name="DePew J."/>
            <person name="Purushe J."/>
            <person name="Matthias M.A."/>
            <person name="Vinetz J.M."/>
            <person name="Sutton G.G."/>
            <person name="Nierman W.C."/>
            <person name="Fouts D.E."/>
        </authorList>
    </citation>
    <scope>NUCLEOTIDE SEQUENCE [LARGE SCALE GENOMIC DNA]</scope>
    <source>
        <strain evidence="1 2">ZUN142</strain>
    </source>
</reference>
<organism evidence="1 2">
    <name type="scientific">Leptospira noguchii serovar Autumnalis str. ZUN142</name>
    <dbReference type="NCBI Taxonomy" id="1085540"/>
    <lineage>
        <taxon>Bacteria</taxon>
        <taxon>Pseudomonadati</taxon>
        <taxon>Spirochaetota</taxon>
        <taxon>Spirochaetia</taxon>
        <taxon>Leptospirales</taxon>
        <taxon>Leptospiraceae</taxon>
        <taxon>Leptospira</taxon>
    </lineage>
</organism>
<protein>
    <submittedName>
        <fullName evidence="1">Uncharacterized protein</fullName>
    </submittedName>
</protein>
<dbReference type="EMBL" id="AHOP02000054">
    <property type="protein sequence ID" value="EMO39407.1"/>
    <property type="molecule type" value="Genomic_DNA"/>
</dbReference>
<accession>M6U2Z3</accession>
<sequence>METATILEFARKTLICNSSHKLSRFEMIFILSHLFKVILV</sequence>